<dbReference type="NCBIfam" id="TIGR01307">
    <property type="entry name" value="pgm_bpd_ind"/>
    <property type="match status" value="1"/>
</dbReference>
<evidence type="ECO:0000256" key="5">
    <source>
        <dbReference type="ARBA" id="ARBA00022723"/>
    </source>
</evidence>
<dbReference type="InterPro" id="IPR011258">
    <property type="entry name" value="BPG-indep_PGM_N"/>
</dbReference>
<evidence type="ECO:0000256" key="11">
    <source>
        <dbReference type="PIRSR" id="PIRSR001492-1"/>
    </source>
</evidence>
<dbReference type="RefSeq" id="WP_127766157.1">
    <property type="nucleotide sequence ID" value="NZ_SADE01000002.1"/>
</dbReference>
<dbReference type="Gene3D" id="3.40.720.10">
    <property type="entry name" value="Alkaline Phosphatase, subunit A"/>
    <property type="match status" value="1"/>
</dbReference>
<dbReference type="GO" id="GO:0006007">
    <property type="term" value="P:glucose catabolic process"/>
    <property type="evidence" value="ECO:0007669"/>
    <property type="project" value="InterPro"/>
</dbReference>
<dbReference type="Pfam" id="PF01676">
    <property type="entry name" value="Metalloenzyme"/>
    <property type="match status" value="1"/>
</dbReference>
<keyword evidence="7 9" id="KW-0464">Manganese</keyword>
<dbReference type="SUPFAM" id="SSF64158">
    <property type="entry name" value="2,3-Bisphosphoglycerate-independent phosphoglycerate mutase, substrate-binding domain"/>
    <property type="match status" value="1"/>
</dbReference>
<evidence type="ECO:0000256" key="13">
    <source>
        <dbReference type="PIRSR" id="PIRSR001492-3"/>
    </source>
</evidence>
<feature type="binding site" evidence="9 12">
    <location>
        <begin position="165"/>
        <end position="166"/>
    </location>
    <ligand>
        <name>substrate</name>
    </ligand>
</feature>
<dbReference type="OrthoDB" id="9800863at2"/>
<evidence type="ECO:0000256" key="4">
    <source>
        <dbReference type="ARBA" id="ARBA00008819"/>
    </source>
</evidence>
<dbReference type="SUPFAM" id="SSF53649">
    <property type="entry name" value="Alkaline phosphatase-like"/>
    <property type="match status" value="1"/>
</dbReference>
<dbReference type="UniPathway" id="UPA00109">
    <property type="reaction ID" value="UER00186"/>
</dbReference>
<comment type="caution">
    <text evidence="16">The sequence shown here is derived from an EMBL/GenBank/DDBJ whole genome shotgun (WGS) entry which is preliminary data.</text>
</comment>
<evidence type="ECO:0000259" key="14">
    <source>
        <dbReference type="Pfam" id="PF01676"/>
    </source>
</evidence>
<dbReference type="InterPro" id="IPR006124">
    <property type="entry name" value="Metalloenzyme"/>
</dbReference>
<evidence type="ECO:0000256" key="9">
    <source>
        <dbReference type="HAMAP-Rule" id="MF_01038"/>
    </source>
</evidence>
<proteinExistence type="inferred from homology"/>
<dbReference type="GO" id="GO:0004619">
    <property type="term" value="F:phosphoglycerate mutase activity"/>
    <property type="evidence" value="ECO:0007669"/>
    <property type="project" value="UniProtKB-UniRule"/>
</dbReference>
<feature type="binding site" evidence="9 12">
    <location>
        <position position="136"/>
    </location>
    <ligand>
        <name>substrate</name>
    </ligand>
</feature>
<protein>
    <recommendedName>
        <fullName evidence="9 10">2,3-bisphosphoglycerate-independent phosphoglycerate mutase</fullName>
        <shortName evidence="9">BPG-independent PGAM</shortName>
        <shortName evidence="9">Phosphoglyceromutase</shortName>
        <shortName evidence="9">iPGM</shortName>
        <ecNumber evidence="9 10">5.4.2.12</ecNumber>
    </recommendedName>
</protein>
<feature type="binding site" evidence="9 13">
    <location>
        <position position="468"/>
    </location>
    <ligand>
        <name>Mn(2+)</name>
        <dbReference type="ChEBI" id="CHEBI:29035"/>
        <label>1</label>
    </ligand>
</feature>
<gene>
    <name evidence="9" type="primary">gpmI</name>
    <name evidence="16" type="ORF">EOI86_16020</name>
</gene>
<comment type="subunit">
    <text evidence="9">Monomer.</text>
</comment>
<evidence type="ECO:0000313" key="16">
    <source>
        <dbReference type="EMBL" id="RVU36681.1"/>
    </source>
</evidence>
<evidence type="ECO:0000256" key="10">
    <source>
        <dbReference type="NCBIfam" id="TIGR01307"/>
    </source>
</evidence>
<dbReference type="PIRSF" id="PIRSF001492">
    <property type="entry name" value="IPGAM"/>
    <property type="match status" value="1"/>
</dbReference>
<feature type="binding site" evidence="9 13">
    <location>
        <position position="25"/>
    </location>
    <ligand>
        <name>Mn(2+)</name>
        <dbReference type="ChEBI" id="CHEBI:29035"/>
        <label>2</label>
    </ligand>
</feature>
<dbReference type="GO" id="GO:0005829">
    <property type="term" value="C:cytosol"/>
    <property type="evidence" value="ECO:0007669"/>
    <property type="project" value="TreeGrafter"/>
</dbReference>
<evidence type="ECO:0000259" key="15">
    <source>
        <dbReference type="Pfam" id="PF06415"/>
    </source>
</evidence>
<evidence type="ECO:0000313" key="17">
    <source>
        <dbReference type="Proteomes" id="UP000287447"/>
    </source>
</evidence>
<dbReference type="HAMAP" id="MF_01038">
    <property type="entry name" value="GpmI"/>
    <property type="match status" value="1"/>
</dbReference>
<feature type="binding site" evidence="9 12">
    <location>
        <begin position="265"/>
        <end position="268"/>
    </location>
    <ligand>
        <name>substrate</name>
    </ligand>
</feature>
<feature type="binding site" evidence="9 13">
    <location>
        <position position="75"/>
    </location>
    <ligand>
        <name>Mn(2+)</name>
        <dbReference type="ChEBI" id="CHEBI:29035"/>
        <label>2</label>
    </ligand>
</feature>
<dbReference type="InterPro" id="IPR005995">
    <property type="entry name" value="Pgm_bpd_ind"/>
</dbReference>
<dbReference type="PANTHER" id="PTHR31637">
    <property type="entry name" value="2,3-BISPHOSPHOGLYCERATE-INDEPENDENT PHOSPHOGLYCERATE MUTASE"/>
    <property type="match status" value="1"/>
</dbReference>
<evidence type="ECO:0000256" key="8">
    <source>
        <dbReference type="ARBA" id="ARBA00023235"/>
    </source>
</evidence>
<dbReference type="GO" id="GO:0030145">
    <property type="term" value="F:manganese ion binding"/>
    <property type="evidence" value="ECO:0007669"/>
    <property type="project" value="UniProtKB-UniRule"/>
</dbReference>
<keyword evidence="5 9" id="KW-0479">Metal-binding</keyword>
<organism evidence="16 17">
    <name type="scientific">Hwanghaeella grinnelliae</name>
    <dbReference type="NCBI Taxonomy" id="2500179"/>
    <lineage>
        <taxon>Bacteria</taxon>
        <taxon>Pseudomonadati</taxon>
        <taxon>Pseudomonadota</taxon>
        <taxon>Alphaproteobacteria</taxon>
        <taxon>Rhodospirillales</taxon>
        <taxon>Rhodospirillaceae</taxon>
        <taxon>Hwanghaeella</taxon>
    </lineage>
</organism>
<sequence>MTANTTPDAPAHRTARRPAVLCILDGWGDSPDRENNAIAMADTPVFDALRADCPTAQLDASEGFVGLPSGQMGNSEVGHMNIGAGRVVMQDLPRIDAAIADGAITALSELKRFVADLKESGGTAHLIGLMSPGGVHAHQDHIAALANILKDQGIPVAIHAILDGRDTPPKSALDYLKAFHAAAPDATVATVVGRFYAMDRDQRWDRVGLARDAIRDGKGETAASDTDAVATSYEAGKADEFVLPTVIADYRGMVDGDGILMMNFRADRAREILHAMIDPDFDALPDEHPVRFAAVAGMVEYSSDLAGMMGVLFPPEDLPATLGEVVSQKSLKQLRIAETEKYAHVTFFFNGGREEVFDGEDRILVPSPKVATYDLQPEMSAAEVTDKLVHAIDSGVYDLIVVNYANTDMVGHTGDVDAAIKAVETVDGCLGRLRDSVLRAGGVMLITADHGNAEMMVNPASGQAHTAHTMNRVPLILVGAEDIPAIKSGRLADLAPTLLALMGIEQPPQMTGVSLLDLPHPSRAAAE</sequence>
<evidence type="ECO:0000256" key="2">
    <source>
        <dbReference type="ARBA" id="ARBA00002315"/>
    </source>
</evidence>
<keyword evidence="6 9" id="KW-0324">Glycolysis</keyword>
<comment type="similarity">
    <text evidence="4 9">Belongs to the BPG-independent phosphoglycerate mutase family.</text>
</comment>
<feature type="domain" description="Metalloenzyme" evidence="14">
    <location>
        <begin position="18"/>
        <end position="505"/>
    </location>
</feature>
<dbReference type="Pfam" id="PF06415">
    <property type="entry name" value="iPGM_N"/>
    <property type="match status" value="1"/>
</dbReference>
<keyword evidence="17" id="KW-1185">Reference proteome</keyword>
<dbReference type="AlphaFoldDB" id="A0A3S2VMW5"/>
<feature type="domain" description="BPG-independent PGAM N-terminal" evidence="15">
    <location>
        <begin position="95"/>
        <end position="302"/>
    </location>
</feature>
<dbReference type="PANTHER" id="PTHR31637:SF0">
    <property type="entry name" value="2,3-BISPHOSPHOGLYCERATE-INDEPENDENT PHOSPHOGLYCERATE MUTASE"/>
    <property type="match status" value="1"/>
</dbReference>
<dbReference type="FunFam" id="3.40.1450.10:FF:000002">
    <property type="entry name" value="2,3-bisphosphoglycerate-independent phosphoglycerate mutase"/>
    <property type="match status" value="1"/>
</dbReference>
<evidence type="ECO:0000256" key="1">
    <source>
        <dbReference type="ARBA" id="ARBA00000370"/>
    </source>
</evidence>
<dbReference type="Proteomes" id="UP000287447">
    <property type="component" value="Unassembled WGS sequence"/>
</dbReference>
<dbReference type="EMBL" id="SADE01000002">
    <property type="protein sequence ID" value="RVU36681.1"/>
    <property type="molecule type" value="Genomic_DNA"/>
</dbReference>
<evidence type="ECO:0000256" key="7">
    <source>
        <dbReference type="ARBA" id="ARBA00023211"/>
    </source>
</evidence>
<name>A0A3S2VMW5_9PROT</name>
<feature type="binding site" evidence="9 12">
    <location>
        <position position="194"/>
    </location>
    <ligand>
        <name>substrate</name>
    </ligand>
</feature>
<feature type="binding site" evidence="9 12">
    <location>
        <position position="200"/>
    </location>
    <ligand>
        <name>substrate</name>
    </ligand>
</feature>
<evidence type="ECO:0000256" key="3">
    <source>
        <dbReference type="ARBA" id="ARBA00004798"/>
    </source>
</evidence>
<feature type="binding site" evidence="9 13">
    <location>
        <position position="412"/>
    </location>
    <ligand>
        <name>Mn(2+)</name>
        <dbReference type="ChEBI" id="CHEBI:29035"/>
        <label>1</label>
    </ligand>
</feature>
<comment type="catalytic activity">
    <reaction evidence="1 9">
        <text>(2R)-2-phosphoglycerate = (2R)-3-phosphoglycerate</text>
        <dbReference type="Rhea" id="RHEA:15901"/>
        <dbReference type="ChEBI" id="CHEBI:58272"/>
        <dbReference type="ChEBI" id="CHEBI:58289"/>
        <dbReference type="EC" id="5.4.2.12"/>
    </reaction>
</comment>
<feature type="binding site" evidence="9 13">
    <location>
        <position position="450"/>
    </location>
    <ligand>
        <name>Mn(2+)</name>
        <dbReference type="ChEBI" id="CHEBI:29035"/>
        <label>2</label>
    </ligand>
</feature>
<comment type="pathway">
    <text evidence="3 9">Carbohydrate degradation; glycolysis; pyruvate from D-glyceraldehyde 3-phosphate: step 3/5.</text>
</comment>
<accession>A0A3S2VMW5</accession>
<reference evidence="17" key="1">
    <citation type="submission" date="2019-01" db="EMBL/GenBank/DDBJ databases">
        <title>Gri0909 isolated from a small marine red alga.</title>
        <authorList>
            <person name="Kim J."/>
            <person name="Jeong S.E."/>
            <person name="Jeon C.O."/>
        </authorList>
    </citation>
    <scope>NUCLEOTIDE SEQUENCE [LARGE SCALE GENOMIC DNA]</scope>
    <source>
        <strain evidence="17">Gri0909</strain>
    </source>
</reference>
<evidence type="ECO:0000256" key="6">
    <source>
        <dbReference type="ARBA" id="ARBA00023152"/>
    </source>
</evidence>
<keyword evidence="8 9" id="KW-0413">Isomerase</keyword>
<feature type="binding site" evidence="9 12">
    <location>
        <position position="341"/>
    </location>
    <ligand>
        <name>substrate</name>
    </ligand>
</feature>
<dbReference type="GO" id="GO:0006096">
    <property type="term" value="P:glycolytic process"/>
    <property type="evidence" value="ECO:0007669"/>
    <property type="project" value="UniProtKB-UniRule"/>
</dbReference>
<comment type="function">
    <text evidence="2 9">Catalyzes the interconversion of 2-phosphoglycerate and 3-phosphoglycerate.</text>
</comment>
<comment type="cofactor">
    <cofactor evidence="9">
        <name>Mn(2+)</name>
        <dbReference type="ChEBI" id="CHEBI:29035"/>
    </cofactor>
    <text evidence="9">Binds 2 manganese ions per subunit.</text>
</comment>
<dbReference type="CDD" id="cd16010">
    <property type="entry name" value="iPGM"/>
    <property type="match status" value="1"/>
</dbReference>
<dbReference type="Gene3D" id="3.40.1450.10">
    <property type="entry name" value="BPG-independent phosphoglycerate mutase, domain B"/>
    <property type="match status" value="1"/>
</dbReference>
<dbReference type="InterPro" id="IPR017850">
    <property type="entry name" value="Alkaline_phosphatase_core_sf"/>
</dbReference>
<feature type="binding site" evidence="9 13">
    <location>
        <position position="449"/>
    </location>
    <ligand>
        <name>Mn(2+)</name>
        <dbReference type="ChEBI" id="CHEBI:29035"/>
        <label>2</label>
    </ligand>
</feature>
<dbReference type="EC" id="5.4.2.12" evidence="9 10"/>
<dbReference type="InterPro" id="IPR036646">
    <property type="entry name" value="PGAM_B_sf"/>
</dbReference>
<dbReference type="FunFam" id="3.40.720.10:FF:000001">
    <property type="entry name" value="2,3-bisphosphoglycerate-independent phosphoglycerate mutase"/>
    <property type="match status" value="1"/>
</dbReference>
<feature type="active site" description="Phosphoserine intermediate" evidence="9 11">
    <location>
        <position position="75"/>
    </location>
</feature>
<evidence type="ECO:0000256" key="12">
    <source>
        <dbReference type="PIRSR" id="PIRSR001492-2"/>
    </source>
</evidence>
<feature type="binding site" evidence="9 13">
    <location>
        <position position="408"/>
    </location>
    <ligand>
        <name>Mn(2+)</name>
        <dbReference type="ChEBI" id="CHEBI:29035"/>
        <label>1</label>
    </ligand>
</feature>